<organism evidence="3 4">
    <name type="scientific">Aplysia californica</name>
    <name type="common">California sea hare</name>
    <dbReference type="NCBI Taxonomy" id="6500"/>
    <lineage>
        <taxon>Eukaryota</taxon>
        <taxon>Metazoa</taxon>
        <taxon>Spiralia</taxon>
        <taxon>Lophotrochozoa</taxon>
        <taxon>Mollusca</taxon>
        <taxon>Gastropoda</taxon>
        <taxon>Heterobranchia</taxon>
        <taxon>Euthyneura</taxon>
        <taxon>Tectipleura</taxon>
        <taxon>Aplysiida</taxon>
        <taxon>Aplysioidea</taxon>
        <taxon>Aplysiidae</taxon>
        <taxon>Aplysia</taxon>
    </lineage>
</organism>
<proteinExistence type="predicted"/>
<keyword evidence="2" id="KW-1133">Transmembrane helix</keyword>
<dbReference type="GeneID" id="106011060"/>
<accession>A0ABM0ZUM7</accession>
<feature type="transmembrane region" description="Helical" evidence="2">
    <location>
        <begin position="20"/>
        <end position="45"/>
    </location>
</feature>
<protein>
    <submittedName>
        <fullName evidence="4">Dyslexia-associated protein KIAA0319</fullName>
    </submittedName>
</protein>
<dbReference type="Proteomes" id="UP000694888">
    <property type="component" value="Unplaced"/>
</dbReference>
<dbReference type="RefSeq" id="XP_012934806.1">
    <property type="nucleotide sequence ID" value="XM_013079352.1"/>
</dbReference>
<reference evidence="4" key="1">
    <citation type="submission" date="2025-08" db="UniProtKB">
        <authorList>
            <consortium name="RefSeq"/>
        </authorList>
    </citation>
    <scope>IDENTIFICATION</scope>
</reference>
<evidence type="ECO:0000256" key="2">
    <source>
        <dbReference type="SAM" id="Phobius"/>
    </source>
</evidence>
<evidence type="ECO:0000313" key="4">
    <source>
        <dbReference type="RefSeq" id="XP_012934806.1"/>
    </source>
</evidence>
<evidence type="ECO:0000256" key="1">
    <source>
        <dbReference type="SAM" id="MobiDB-lite"/>
    </source>
</evidence>
<sequence length="134" mass="15055">MANFFTSSVFNTQSNCDWSVLYVVIICFIVVVTLVSSVWAVVCCCTSKRCKLKLKGRRRHRYSLLRDTEEDRDKDKIEMTSKGKIQNSSVMISESELSSDEETLFISSKKTPSCGVNGKLSNGTKSGHRSKLKT</sequence>
<gene>
    <name evidence="4" type="primary">LOC106011060</name>
</gene>
<keyword evidence="3" id="KW-1185">Reference proteome</keyword>
<evidence type="ECO:0000313" key="3">
    <source>
        <dbReference type="Proteomes" id="UP000694888"/>
    </source>
</evidence>
<dbReference type="InterPro" id="IPR029865">
    <property type="entry name" value="KIAA0319-like"/>
</dbReference>
<keyword evidence="2" id="KW-0472">Membrane</keyword>
<dbReference type="PANTHER" id="PTHR46182">
    <property type="entry name" value="FI19480P1"/>
    <property type="match status" value="1"/>
</dbReference>
<feature type="region of interest" description="Disordered" evidence="1">
    <location>
        <begin position="113"/>
        <end position="134"/>
    </location>
</feature>
<keyword evidence="2" id="KW-0812">Transmembrane</keyword>
<dbReference type="PANTHER" id="PTHR46182:SF2">
    <property type="entry name" value="FI19480P1"/>
    <property type="match status" value="1"/>
</dbReference>
<name>A0ABM0ZUM7_APLCA</name>